<dbReference type="RefSeq" id="WP_173291769.1">
    <property type="nucleotide sequence ID" value="NZ_AP021888.1"/>
</dbReference>
<feature type="chain" id="PRO_5026130235" evidence="1">
    <location>
        <begin position="23"/>
        <end position="192"/>
    </location>
</feature>
<dbReference type="Pfam" id="PF04264">
    <property type="entry name" value="YceI"/>
    <property type="match status" value="1"/>
</dbReference>
<keyword evidence="4" id="KW-1185">Reference proteome</keyword>
<proteinExistence type="predicted"/>
<evidence type="ECO:0000313" key="4">
    <source>
        <dbReference type="Proteomes" id="UP000501466"/>
    </source>
</evidence>
<name>A0A6F8PPH1_9GAMM</name>
<dbReference type="InterPro" id="IPR007372">
    <property type="entry name" value="Lipid/polyisoprenoid-bd_YceI"/>
</dbReference>
<evidence type="ECO:0000259" key="2">
    <source>
        <dbReference type="SMART" id="SM00867"/>
    </source>
</evidence>
<gene>
    <name evidence="3" type="ORF">THMIRHAT_17590</name>
</gene>
<dbReference type="PANTHER" id="PTHR34406">
    <property type="entry name" value="PROTEIN YCEI"/>
    <property type="match status" value="1"/>
</dbReference>
<organism evidence="3 4">
    <name type="scientific">Thiosulfativibrio zosterae</name>
    <dbReference type="NCBI Taxonomy" id="2675053"/>
    <lineage>
        <taxon>Bacteria</taxon>
        <taxon>Pseudomonadati</taxon>
        <taxon>Pseudomonadota</taxon>
        <taxon>Gammaproteobacteria</taxon>
        <taxon>Thiotrichales</taxon>
        <taxon>Piscirickettsiaceae</taxon>
        <taxon>Thiosulfativibrio</taxon>
    </lineage>
</organism>
<dbReference type="EMBL" id="AP021888">
    <property type="protein sequence ID" value="BBP44013.1"/>
    <property type="molecule type" value="Genomic_DNA"/>
</dbReference>
<feature type="domain" description="Lipid/polyisoprenoid-binding YceI-like" evidence="2">
    <location>
        <begin position="26"/>
        <end position="190"/>
    </location>
</feature>
<reference evidence="4" key="1">
    <citation type="submission" date="2019-11" db="EMBL/GenBank/DDBJ databases">
        <title>Isolation and characterization of two novel species in the genus Thiomicrorhabdus.</title>
        <authorList>
            <person name="Mochizuki J."/>
            <person name="Kojima H."/>
            <person name="Fukui M."/>
        </authorList>
    </citation>
    <scope>NUCLEOTIDE SEQUENCE [LARGE SCALE GENOMIC DNA]</scope>
    <source>
        <strain evidence="4">AkT22</strain>
    </source>
</reference>
<dbReference type="PANTHER" id="PTHR34406:SF1">
    <property type="entry name" value="PROTEIN YCEI"/>
    <property type="match status" value="1"/>
</dbReference>
<dbReference type="SUPFAM" id="SSF101874">
    <property type="entry name" value="YceI-like"/>
    <property type="match status" value="1"/>
</dbReference>
<sequence length="192" mass="21132">MKTNTRVLAMVLGMGMASMAQAAPVNYDIDTGGMHASINFKIQHLGYSWLTGRFEKFSGQYVYDAEDIKQSQIQVKIDTNSVNSNHAERDKHLRSADFLNVKKYPEAMFESTSISGSNENMTVKGQFTLNGVTKPLVIKAHKVGEGKDPWGGYRSGFEGATELKLADFNITKDLGPASATVLLELHIEGIKK</sequence>
<evidence type="ECO:0000313" key="3">
    <source>
        <dbReference type="EMBL" id="BBP44013.1"/>
    </source>
</evidence>
<dbReference type="Gene3D" id="2.40.128.110">
    <property type="entry name" value="Lipid/polyisoprenoid-binding, YceI-like"/>
    <property type="match status" value="1"/>
</dbReference>
<dbReference type="SMART" id="SM00867">
    <property type="entry name" value="YceI"/>
    <property type="match status" value="1"/>
</dbReference>
<accession>A0A6F8PPH1</accession>
<dbReference type="InterPro" id="IPR036761">
    <property type="entry name" value="TTHA0802/YceI-like_sf"/>
</dbReference>
<dbReference type="AlphaFoldDB" id="A0A6F8PPH1"/>
<protein>
    <submittedName>
        <fullName evidence="3">UPF0312 protein</fullName>
    </submittedName>
</protein>
<dbReference type="KEGG" id="tzo:THMIRHAT_17590"/>
<feature type="signal peptide" evidence="1">
    <location>
        <begin position="1"/>
        <end position="22"/>
    </location>
</feature>
<dbReference type="Proteomes" id="UP000501466">
    <property type="component" value="Chromosome"/>
</dbReference>
<keyword evidence="1" id="KW-0732">Signal</keyword>
<evidence type="ECO:0000256" key="1">
    <source>
        <dbReference type="SAM" id="SignalP"/>
    </source>
</evidence>
<dbReference type="NCBIfam" id="NF002994">
    <property type="entry name" value="PRK03757.1"/>
    <property type="match status" value="1"/>
</dbReference>